<protein>
    <submittedName>
        <fullName evidence="2">Uncharacterized protein</fullName>
    </submittedName>
</protein>
<gene>
    <name evidence="2" type="ORF">AO501_31325</name>
</gene>
<accession>A0A0Q2UBM8</accession>
<dbReference type="AlphaFoldDB" id="A0A0Q2UBM8"/>
<feature type="compositionally biased region" description="Gly residues" evidence="1">
    <location>
        <begin position="106"/>
        <end position="128"/>
    </location>
</feature>
<dbReference type="EMBL" id="LKTM01000276">
    <property type="protein sequence ID" value="KQH77880.1"/>
    <property type="molecule type" value="Genomic_DNA"/>
</dbReference>
<feature type="compositionally biased region" description="Gly residues" evidence="1">
    <location>
        <begin position="69"/>
        <end position="84"/>
    </location>
</feature>
<dbReference type="RefSeq" id="WP_055579197.1">
    <property type="nucleotide sequence ID" value="NZ_LKTM01000276.1"/>
</dbReference>
<sequence>MRNLLRNGAAAAAVALGLELMPAIGIGLPAISHADEPCPIDTVWNAVLEQCVESPATPSAPALPPAPGTPGGLYGPGGLGGPGGPGGPPAPGQLYGPFGPQSGAPGTPGGIGSPGQIGGIGGPGGFGGPSMASGHMGGMGRG</sequence>
<name>A0A0Q2UBM8_MYCGO</name>
<evidence type="ECO:0000313" key="2">
    <source>
        <dbReference type="EMBL" id="KQH77880.1"/>
    </source>
</evidence>
<organism evidence="2 3">
    <name type="scientific">Mycobacterium gordonae</name>
    <dbReference type="NCBI Taxonomy" id="1778"/>
    <lineage>
        <taxon>Bacteria</taxon>
        <taxon>Bacillati</taxon>
        <taxon>Actinomycetota</taxon>
        <taxon>Actinomycetes</taxon>
        <taxon>Mycobacteriales</taxon>
        <taxon>Mycobacteriaceae</taxon>
        <taxon>Mycobacterium</taxon>
    </lineage>
</organism>
<feature type="region of interest" description="Disordered" evidence="1">
    <location>
        <begin position="55"/>
        <end position="142"/>
    </location>
</feature>
<dbReference type="Proteomes" id="UP000051677">
    <property type="component" value="Unassembled WGS sequence"/>
</dbReference>
<feature type="compositionally biased region" description="Low complexity" evidence="1">
    <location>
        <begin position="92"/>
        <end position="105"/>
    </location>
</feature>
<evidence type="ECO:0000313" key="3">
    <source>
        <dbReference type="Proteomes" id="UP000051677"/>
    </source>
</evidence>
<evidence type="ECO:0000256" key="1">
    <source>
        <dbReference type="SAM" id="MobiDB-lite"/>
    </source>
</evidence>
<comment type="caution">
    <text evidence="2">The sequence shown here is derived from an EMBL/GenBank/DDBJ whole genome shotgun (WGS) entry which is preliminary data.</text>
</comment>
<proteinExistence type="predicted"/>
<reference evidence="2 3" key="1">
    <citation type="submission" date="2015-10" db="EMBL/GenBank/DDBJ databases">
        <title>Mycobacterium gordonae draft genome assembly.</title>
        <authorList>
            <person name="Ustinova V."/>
            <person name="Smirnova T."/>
            <person name="Blagodatskikh K."/>
            <person name="Varlamov D."/>
            <person name="Larionova E."/>
            <person name="Chernousova L."/>
        </authorList>
    </citation>
    <scope>NUCLEOTIDE SEQUENCE [LARGE SCALE GENOMIC DNA]</scope>
    <source>
        <strain evidence="2 3">CTRI 14-8773</strain>
    </source>
</reference>